<name>A0A4P6YSX3_9LACO</name>
<feature type="domain" description="GAD-related" evidence="1">
    <location>
        <begin position="9"/>
        <end position="62"/>
    </location>
</feature>
<dbReference type="Proteomes" id="UP000292886">
    <property type="component" value="Chromosome"/>
</dbReference>
<reference evidence="4" key="1">
    <citation type="submission" date="2019-03" db="EMBL/GenBank/DDBJ databases">
        <title>Weissella sp. 26KH-42 Genome sequencing.</title>
        <authorList>
            <person name="Heo J."/>
            <person name="Kim S.-J."/>
            <person name="Kim J.-S."/>
            <person name="Hong S.-B."/>
            <person name="Kwon S.-W."/>
        </authorList>
    </citation>
    <scope>NUCLEOTIDE SEQUENCE [LARGE SCALE GENOMIC DNA]</scope>
    <source>
        <strain evidence="4">26KH-42</strain>
    </source>
</reference>
<dbReference type="OrthoDB" id="2216648at2"/>
<evidence type="ECO:0000313" key="3">
    <source>
        <dbReference type="EMBL" id="QBO35723.1"/>
    </source>
</evidence>
<protein>
    <submittedName>
        <fullName evidence="3">DUF1851 domain-containing protein</fullName>
    </submittedName>
</protein>
<proteinExistence type="predicted"/>
<dbReference type="KEGG" id="wei:EQG49_04220"/>
<dbReference type="Pfam" id="PF08887">
    <property type="entry name" value="GAD-like"/>
    <property type="match status" value="1"/>
</dbReference>
<sequence>MEKCMIELKDFKKESDVPKETIEKYRNILPAELIEVWENYGFGSFYGGFLKTVNPEGYIEVLHETAPFFEKEIVMFSTGLADLITWELPTEEDTLGYAHILFYRVEDFKALTAESLEFFFDSIIDQDEFLRDKRLLAAPYFKAVKQQGEPAYDEAFGYTPLLVLGGNDNIESLQKVDLMAHIALISAFHGGPVFDTDEPSTNELKVDNQPTEHKVDSEPKKKKFFGLF</sequence>
<evidence type="ECO:0000259" key="2">
    <source>
        <dbReference type="Pfam" id="PF08906"/>
    </source>
</evidence>
<feature type="domain" description="T6SS immunity protein Tdi1 C-terminal" evidence="2">
    <location>
        <begin position="113"/>
        <end position="188"/>
    </location>
</feature>
<gene>
    <name evidence="3" type="ORF">EQG49_04220</name>
</gene>
<dbReference type="EMBL" id="CP037940">
    <property type="protein sequence ID" value="QBO35723.1"/>
    <property type="molecule type" value="Genomic_DNA"/>
</dbReference>
<evidence type="ECO:0000259" key="1">
    <source>
        <dbReference type="Pfam" id="PF08887"/>
    </source>
</evidence>
<dbReference type="Pfam" id="PF08906">
    <property type="entry name" value="T6SS_Tdi1_C"/>
    <property type="match status" value="1"/>
</dbReference>
<organism evidence="3 4">
    <name type="scientific">Periweissella cryptocerci</name>
    <dbReference type="NCBI Taxonomy" id="2506420"/>
    <lineage>
        <taxon>Bacteria</taxon>
        <taxon>Bacillati</taxon>
        <taxon>Bacillota</taxon>
        <taxon>Bacilli</taxon>
        <taxon>Lactobacillales</taxon>
        <taxon>Lactobacillaceae</taxon>
        <taxon>Periweissella</taxon>
    </lineage>
</organism>
<keyword evidence="4" id="KW-1185">Reference proteome</keyword>
<dbReference type="InterPro" id="IPR014983">
    <property type="entry name" value="GAD-rel"/>
</dbReference>
<accession>A0A4P6YSX3</accession>
<evidence type="ECO:0000313" key="4">
    <source>
        <dbReference type="Proteomes" id="UP000292886"/>
    </source>
</evidence>
<dbReference type="InterPro" id="IPR015002">
    <property type="entry name" value="T6SS_Tdi1_C"/>
</dbReference>
<dbReference type="AlphaFoldDB" id="A0A4P6YSX3"/>